<feature type="domain" description="POP1 C-terminal" evidence="7">
    <location>
        <begin position="665"/>
        <end position="704"/>
    </location>
</feature>
<evidence type="ECO:0000313" key="8">
    <source>
        <dbReference type="EMBL" id="KIY71524.1"/>
    </source>
</evidence>
<keyword evidence="2" id="KW-0819">tRNA processing</keyword>
<evidence type="ECO:0000259" key="7">
    <source>
        <dbReference type="Pfam" id="PF22770"/>
    </source>
</evidence>
<feature type="compositionally biased region" description="Basic residues" evidence="4">
    <location>
        <begin position="120"/>
        <end position="132"/>
    </location>
</feature>
<dbReference type="OrthoDB" id="442863at2759"/>
<evidence type="ECO:0000256" key="1">
    <source>
        <dbReference type="ARBA" id="ARBA00004123"/>
    </source>
</evidence>
<gene>
    <name evidence="8" type="ORF">CYLTODRAFT_441192</name>
</gene>
<dbReference type="STRING" id="1314674.A0A0D7BMX7"/>
<name>A0A0D7BMX7_9AGAR</name>
<dbReference type="InterPro" id="IPR055079">
    <property type="entry name" value="POP1_C"/>
</dbReference>
<evidence type="ECO:0000259" key="6">
    <source>
        <dbReference type="Pfam" id="PF08170"/>
    </source>
</evidence>
<dbReference type="AlphaFoldDB" id="A0A0D7BMX7"/>
<dbReference type="Pfam" id="PF06978">
    <property type="entry name" value="POP1_N"/>
    <property type="match status" value="1"/>
</dbReference>
<dbReference type="PANTHER" id="PTHR22731">
    <property type="entry name" value="RIBONUCLEASES P/MRP PROTEIN SUBUNIT POP1"/>
    <property type="match status" value="1"/>
</dbReference>
<protein>
    <submittedName>
        <fullName evidence="8">POP1-domain-containing protein</fullName>
    </submittedName>
</protein>
<keyword evidence="3" id="KW-0539">Nucleus</keyword>
<proteinExistence type="predicted"/>
<accession>A0A0D7BMX7</accession>
<evidence type="ECO:0000313" key="9">
    <source>
        <dbReference type="Proteomes" id="UP000054007"/>
    </source>
</evidence>
<evidence type="ECO:0000256" key="3">
    <source>
        <dbReference type="ARBA" id="ARBA00023242"/>
    </source>
</evidence>
<feature type="domain" description="Pop1 N-terminal" evidence="5">
    <location>
        <begin position="130"/>
        <end position="204"/>
    </location>
</feature>
<evidence type="ECO:0000256" key="4">
    <source>
        <dbReference type="SAM" id="MobiDB-lite"/>
    </source>
</evidence>
<dbReference type="Pfam" id="PF22770">
    <property type="entry name" value="POP1_C"/>
    <property type="match status" value="2"/>
</dbReference>
<reference evidence="8 9" key="1">
    <citation type="journal article" date="2015" name="Fungal Genet. Biol.">
        <title>Evolution of novel wood decay mechanisms in Agaricales revealed by the genome sequences of Fistulina hepatica and Cylindrobasidium torrendii.</title>
        <authorList>
            <person name="Floudas D."/>
            <person name="Held B.W."/>
            <person name="Riley R."/>
            <person name="Nagy L.G."/>
            <person name="Koehler G."/>
            <person name="Ransdell A.S."/>
            <person name="Younus H."/>
            <person name="Chow J."/>
            <person name="Chiniquy J."/>
            <person name="Lipzen A."/>
            <person name="Tritt A."/>
            <person name="Sun H."/>
            <person name="Haridas S."/>
            <person name="LaButti K."/>
            <person name="Ohm R.A."/>
            <person name="Kues U."/>
            <person name="Blanchette R.A."/>
            <person name="Grigoriev I.V."/>
            <person name="Minto R.E."/>
            <person name="Hibbett D.S."/>
        </authorList>
    </citation>
    <scope>NUCLEOTIDE SEQUENCE [LARGE SCALE GENOMIC DNA]</scope>
    <source>
        <strain evidence="8 9">FP15055 ss-10</strain>
    </source>
</reference>
<dbReference type="InterPro" id="IPR009723">
    <property type="entry name" value="Pop1_N"/>
</dbReference>
<dbReference type="InterPro" id="IPR027266">
    <property type="entry name" value="TrmE/GcvT-like"/>
</dbReference>
<dbReference type="InterPro" id="IPR012590">
    <property type="entry name" value="POPLD_dom"/>
</dbReference>
<dbReference type="GO" id="GO:0005655">
    <property type="term" value="C:nucleolar ribonuclease P complex"/>
    <property type="evidence" value="ECO:0007669"/>
    <property type="project" value="InterPro"/>
</dbReference>
<dbReference type="PANTHER" id="PTHR22731:SF3">
    <property type="entry name" value="RIBONUCLEASES P_MRP PROTEIN SUBUNIT POP1"/>
    <property type="match status" value="1"/>
</dbReference>
<feature type="compositionally biased region" description="Polar residues" evidence="4">
    <location>
        <begin position="29"/>
        <end position="43"/>
    </location>
</feature>
<dbReference type="GO" id="GO:0000172">
    <property type="term" value="C:ribonuclease MRP complex"/>
    <property type="evidence" value="ECO:0007669"/>
    <property type="project" value="InterPro"/>
</dbReference>
<sequence>MAPKRPVDPDALSGRDRKKQKLNAARTIAVQQEPTAGPSTANSMARLPGVLNAEKFVEARQYEVKAMANAIKSAHNGATHRVWQTLPRHLRRRAASHDVRRVPARLRAKAVAEMDAKPPPPKHKPKRGKNKQISKTEEYLKRQRDKTWLETHKWHAKRMKMETKWGYRIAMHTSDKSFRSSHRAAVHGAIIHDASYESVIEMSGQLKVLTAILDMCMDLQEVKPGAPRYTAGSRAYRGHLYKPGTYPYDLVALVTILWRPPVDTKGKQPAHKDEDAVRQLWIRAHPATFDAVFDALQTSATKVLQMFKSGSAVEGPVDVELVDMRGQLNIYDIMGPKSSQVLKGALQPAAIGQSQEFKQFWSALKDLQSPGGAVPDMVIGFTVNDPRLKFPPKNSKPADSDQASPMLPFPASLLAQSPLWDETKRMPPKFKKKDLDERREKNLIPGTKLQTLRQDDRVPVLLIQRSLRPSASSAERSDGLHGWTLIIPSGWSMPFWDSLTYTGTRVGGQRECQVQSFEAGVPFFPKDFPTTELYDSEMKLQAQEEEETWNRKPPAKRPNYTKLLTRSPWRPDWDAVLGKTKPDAGLLTTQRGEGEDDDMDGVQSYGSDLPPWLVSGPKTHEMLAKLIGTGDAAPSILFSEVNALRAARGIAPLTNVASEGLMQSALLPVRLDMAKRGSPQDNAMIHVMPDEEIMKWEKEKAKSVAEKSWDEADTEGEGTAKIVIPDPSTVIGFVTTGHFSLARGEFQALGCIPLSRYLELQQQRKRICSRVHNNGDSSIWVQLRNADEGHCRVAKMDLV</sequence>
<dbReference type="InterPro" id="IPR039182">
    <property type="entry name" value="Pop1"/>
</dbReference>
<feature type="region of interest" description="Disordered" evidence="4">
    <location>
        <begin position="112"/>
        <end position="137"/>
    </location>
</feature>
<feature type="domain" description="POP1 C-terminal" evidence="7">
    <location>
        <begin position="728"/>
        <end position="798"/>
    </location>
</feature>
<dbReference type="SUPFAM" id="SSF103025">
    <property type="entry name" value="Folate-binding domain"/>
    <property type="match status" value="1"/>
</dbReference>
<dbReference type="GO" id="GO:0001682">
    <property type="term" value="P:tRNA 5'-leader removal"/>
    <property type="evidence" value="ECO:0007669"/>
    <property type="project" value="InterPro"/>
</dbReference>
<feature type="region of interest" description="Disordered" evidence="4">
    <location>
        <begin position="1"/>
        <end position="43"/>
    </location>
</feature>
<evidence type="ECO:0000259" key="5">
    <source>
        <dbReference type="Pfam" id="PF06978"/>
    </source>
</evidence>
<dbReference type="EMBL" id="KN880453">
    <property type="protein sequence ID" value="KIY71524.1"/>
    <property type="molecule type" value="Genomic_DNA"/>
</dbReference>
<dbReference type="Pfam" id="PF08170">
    <property type="entry name" value="POPLD"/>
    <property type="match status" value="1"/>
</dbReference>
<organism evidence="8 9">
    <name type="scientific">Cylindrobasidium torrendii FP15055 ss-10</name>
    <dbReference type="NCBI Taxonomy" id="1314674"/>
    <lineage>
        <taxon>Eukaryota</taxon>
        <taxon>Fungi</taxon>
        <taxon>Dikarya</taxon>
        <taxon>Basidiomycota</taxon>
        <taxon>Agaricomycotina</taxon>
        <taxon>Agaricomycetes</taxon>
        <taxon>Agaricomycetidae</taxon>
        <taxon>Agaricales</taxon>
        <taxon>Marasmiineae</taxon>
        <taxon>Physalacriaceae</taxon>
        <taxon>Cylindrobasidium</taxon>
    </lineage>
</organism>
<keyword evidence="9" id="KW-1185">Reference proteome</keyword>
<dbReference type="Gene3D" id="3.30.1360.120">
    <property type="entry name" value="Probable tRNA modification gtpase trme, domain 1"/>
    <property type="match status" value="1"/>
</dbReference>
<feature type="domain" description="POPLD" evidence="6">
    <location>
        <begin position="482"/>
        <end position="573"/>
    </location>
</feature>
<dbReference type="Proteomes" id="UP000054007">
    <property type="component" value="Unassembled WGS sequence"/>
</dbReference>
<comment type="subcellular location">
    <subcellularLocation>
        <location evidence="1">Nucleus</location>
    </subcellularLocation>
</comment>
<evidence type="ECO:0000256" key="2">
    <source>
        <dbReference type="ARBA" id="ARBA00022694"/>
    </source>
</evidence>